<organism evidence="2 3">
    <name type="scientific">Nocardia brasiliensis</name>
    <dbReference type="NCBI Taxonomy" id="37326"/>
    <lineage>
        <taxon>Bacteria</taxon>
        <taxon>Bacillati</taxon>
        <taxon>Actinomycetota</taxon>
        <taxon>Actinomycetes</taxon>
        <taxon>Mycobacteriales</taxon>
        <taxon>Nocardiaceae</taxon>
        <taxon>Nocardia</taxon>
    </lineage>
</organism>
<dbReference type="PANTHER" id="PTHR34853:SF1">
    <property type="entry name" value="LIPASE 5"/>
    <property type="match status" value="1"/>
</dbReference>
<evidence type="ECO:0000256" key="1">
    <source>
        <dbReference type="SAM" id="SignalP"/>
    </source>
</evidence>
<dbReference type="GO" id="GO:0004806">
    <property type="term" value="F:triacylglycerol lipase activity"/>
    <property type="evidence" value="ECO:0007669"/>
    <property type="project" value="InterPro"/>
</dbReference>
<reference evidence="2 3" key="1">
    <citation type="journal article" date="2019" name="ACS Chem. Biol.">
        <title>Identification and Mobilization of a Cryptic Antibiotic Biosynthesis Gene Locus from a Human-Pathogenic Nocardia Isolate.</title>
        <authorList>
            <person name="Herisse M."/>
            <person name="Ishida K."/>
            <person name="Porter J.L."/>
            <person name="Howden B."/>
            <person name="Hertweck C."/>
            <person name="Stinear T.P."/>
            <person name="Pidot S.J."/>
        </authorList>
    </citation>
    <scope>NUCLEOTIDE SEQUENCE [LARGE SCALE GENOMIC DNA]</scope>
    <source>
        <strain evidence="2 3">AUSMDU00024985</strain>
    </source>
</reference>
<proteinExistence type="predicted"/>
<dbReference type="GO" id="GO:0016042">
    <property type="term" value="P:lipid catabolic process"/>
    <property type="evidence" value="ECO:0007669"/>
    <property type="project" value="InterPro"/>
</dbReference>
<dbReference type="InterPro" id="IPR029058">
    <property type="entry name" value="AB_hydrolase_fold"/>
</dbReference>
<evidence type="ECO:0000313" key="2">
    <source>
        <dbReference type="EMBL" id="QIS03325.1"/>
    </source>
</evidence>
<gene>
    <name evidence="2" type="ORF">F5X71_14250</name>
</gene>
<feature type="chain" id="PRO_5038360644" evidence="1">
    <location>
        <begin position="21"/>
        <end position="382"/>
    </location>
</feature>
<dbReference type="PROSITE" id="PS51257">
    <property type="entry name" value="PROKAR_LIPOPROTEIN"/>
    <property type="match status" value="1"/>
</dbReference>
<evidence type="ECO:0000313" key="3">
    <source>
        <dbReference type="Proteomes" id="UP000501705"/>
    </source>
</evidence>
<protein>
    <submittedName>
        <fullName evidence="2">Alpha/beta hydrolase</fullName>
    </submittedName>
</protein>
<dbReference type="EMBL" id="CP046171">
    <property type="protein sequence ID" value="QIS03325.1"/>
    <property type="molecule type" value="Genomic_DNA"/>
</dbReference>
<name>A0A6G9XQZ4_NOCBR</name>
<dbReference type="InterPro" id="IPR005152">
    <property type="entry name" value="Lipase_secreted"/>
</dbReference>
<dbReference type="PIRSF" id="PIRSF029171">
    <property type="entry name" value="Esterase_LipA"/>
    <property type="match status" value="1"/>
</dbReference>
<keyword evidence="2" id="KW-0378">Hydrolase</keyword>
<dbReference type="Pfam" id="PF03583">
    <property type="entry name" value="LIP"/>
    <property type="match status" value="1"/>
</dbReference>
<dbReference type="AlphaFoldDB" id="A0A6G9XQZ4"/>
<dbReference type="Proteomes" id="UP000501705">
    <property type="component" value="Chromosome"/>
</dbReference>
<dbReference type="RefSeq" id="WP_167462393.1">
    <property type="nucleotide sequence ID" value="NZ_CP046171.1"/>
</dbReference>
<dbReference type="Gene3D" id="3.40.50.1820">
    <property type="entry name" value="alpha/beta hydrolase"/>
    <property type="match status" value="2"/>
</dbReference>
<accession>A0A6G9XQZ4</accession>
<dbReference type="PANTHER" id="PTHR34853">
    <property type="match status" value="1"/>
</dbReference>
<feature type="signal peptide" evidence="1">
    <location>
        <begin position="1"/>
        <end position="20"/>
    </location>
</feature>
<sequence length="382" mass="39479">MTVRCARMMLALALTATVAAGCGSDRGAPPARRPGEVIESRSLALGDALAATGTATYLRYRSTAASGQPIEVSGAVFLPHGQAPQGGWPLVGFGHGTAGVATRCAPTGSPNLFGAATTVAELLGAGYAVAMPNYQGLDGPGPAPFLDSASSGYNVLDAIRAAGQLNLPISDRVALLGVSQGGRATEAAAESAPRYAPELKLLANVLISPALRLSIASNIDAGTLSTDQYMVLPYVLSGIRAQRPDFGFDQVLHGQLLTAAPGLAARCTGDVLDSALAVTPTPDQAGFTDAAARAVVTDFQHRTELPQVRSALPTLMLRANRDVLVETVWSDAAAVAMCQKGIAVRDVVLPGDHNRFEAGGDQWQLWLADRFADRPAPPSTCD</sequence>
<dbReference type="SUPFAM" id="SSF53474">
    <property type="entry name" value="alpha/beta-Hydrolases"/>
    <property type="match status" value="1"/>
</dbReference>
<keyword evidence="1" id="KW-0732">Signal</keyword>